<feature type="non-terminal residue" evidence="1">
    <location>
        <position position="450"/>
    </location>
</feature>
<feature type="non-terminal residue" evidence="1">
    <location>
        <position position="1"/>
    </location>
</feature>
<protein>
    <submittedName>
        <fullName evidence="1">Uncharacterized protein</fullName>
    </submittedName>
</protein>
<dbReference type="AlphaFoldDB" id="A0A0F9C530"/>
<dbReference type="EMBL" id="LAZR01045984">
    <property type="protein sequence ID" value="KKK97584.1"/>
    <property type="molecule type" value="Genomic_DNA"/>
</dbReference>
<comment type="caution">
    <text evidence="1">The sequence shown here is derived from an EMBL/GenBank/DDBJ whole genome shotgun (WGS) entry which is preliminary data.</text>
</comment>
<gene>
    <name evidence="1" type="ORF">LCGC14_2651290</name>
</gene>
<reference evidence="1" key="1">
    <citation type="journal article" date="2015" name="Nature">
        <title>Complex archaea that bridge the gap between prokaryotes and eukaryotes.</title>
        <authorList>
            <person name="Spang A."/>
            <person name="Saw J.H."/>
            <person name="Jorgensen S.L."/>
            <person name="Zaremba-Niedzwiedzka K."/>
            <person name="Martijn J."/>
            <person name="Lind A.E."/>
            <person name="van Eijk R."/>
            <person name="Schleper C."/>
            <person name="Guy L."/>
            <person name="Ettema T.J."/>
        </authorList>
    </citation>
    <scope>NUCLEOTIDE SEQUENCE</scope>
</reference>
<name>A0A0F9C530_9ZZZZ</name>
<sequence length="450" mass="48364">GPAWTNPAVGGYDAVDTLNAVGGSILTAIALGAADVEAASVILPALADDDIVIVDVSEFTRNSGAQPMFDIEYGAGADSMTDEGFKTIVLGTMGYTMNRSEAAPRLVMKTQEPPSGAYNMNDITFTMRKVLAANDKSGAGRLLMAFLNIFISSGVYMGIAAYNGNVLSTFINNDALPTGAPSSIVTIMTAEAAGNYVTGTTDNELNFAVAGLLREWFDIAGTPSFKLSFNDIMGQLREMFQVYWFIDADGKFRVEHEMYFVAQVDDSTPIVLDTQDEIDAKEYNYNKGVIASTETFSWTQSANEDFIGLDIIYNNFETTNNSIEHSVNYITTDIKYVIDKIDANSFSIKDESDNFIDGSAFTAYISGGEVRKSVTTITGLTHLVSEEVAIAADGLYVGTKIVDSSGEIVLDERASLVHAGLPYVSDIALLPYSEGSAVGTAVGKIQRTYK</sequence>
<accession>A0A0F9C530</accession>
<evidence type="ECO:0000313" key="1">
    <source>
        <dbReference type="EMBL" id="KKK97584.1"/>
    </source>
</evidence>
<proteinExistence type="predicted"/>
<organism evidence="1">
    <name type="scientific">marine sediment metagenome</name>
    <dbReference type="NCBI Taxonomy" id="412755"/>
    <lineage>
        <taxon>unclassified sequences</taxon>
        <taxon>metagenomes</taxon>
        <taxon>ecological metagenomes</taxon>
    </lineage>
</organism>